<dbReference type="InterPro" id="IPR022488">
    <property type="entry name" value="PPK2-related"/>
</dbReference>
<dbReference type="Proteomes" id="UP000238220">
    <property type="component" value="Unassembled WGS sequence"/>
</dbReference>
<dbReference type="InterPro" id="IPR016898">
    <property type="entry name" value="Polyphosphate_phosphotransfera"/>
</dbReference>
<dbReference type="SUPFAM" id="SSF52540">
    <property type="entry name" value="P-loop containing nucleoside triphosphate hydrolases"/>
    <property type="match status" value="1"/>
</dbReference>
<sequence>MPKNGFAAVRSPYLVPYDGTFRVARAATRPPAKRADKETCKLWLAEAVEELSALQHILYANDYHSVLLIFQAMDAAGKDSTVRAVLTGVDPAGCDVHSFKRPSLQELDHDFLWRTSARLPERGRIGVFNRSYYEEVLAVRVHPEFLKYQKLPRIPKKLDDLWEERYESIRDHEKHLARNGTLILKFWLNVSREEQRQRFLARLDEPEKNWKFESGDITERGFWREYMKAYEAALNATSRPWAPWYAIPADNKPFMRATVAELIVSSLKKLDLRYPELEPEEKLRFDEMREKLRKDR</sequence>
<dbReference type="AlphaFoldDB" id="A0A2S5TJ14"/>
<dbReference type="PANTHER" id="PTHR34383">
    <property type="entry name" value="POLYPHOSPHATE:AMP PHOSPHOTRANSFERASE-RELATED"/>
    <property type="match status" value="1"/>
</dbReference>
<evidence type="ECO:0000313" key="5">
    <source>
        <dbReference type="EMBL" id="PPE74955.1"/>
    </source>
</evidence>
<dbReference type="OrthoDB" id="9775224at2"/>
<evidence type="ECO:0000256" key="1">
    <source>
        <dbReference type="ARBA" id="ARBA00009924"/>
    </source>
</evidence>
<evidence type="ECO:0000256" key="3">
    <source>
        <dbReference type="ARBA" id="ARBA00022777"/>
    </source>
</evidence>
<evidence type="ECO:0000313" key="6">
    <source>
        <dbReference type="Proteomes" id="UP000238220"/>
    </source>
</evidence>
<dbReference type="InterPro" id="IPR027417">
    <property type="entry name" value="P-loop_NTPase"/>
</dbReference>
<accession>A0A2S5TJ14</accession>
<name>A0A2S5TJ14_9GAMM</name>
<evidence type="ECO:0000256" key="2">
    <source>
        <dbReference type="ARBA" id="ARBA00022679"/>
    </source>
</evidence>
<keyword evidence="6" id="KW-1185">Reference proteome</keyword>
<comment type="similarity">
    <text evidence="1">Belongs to the polyphosphate kinase 2 (PPK2) family. Class I subfamily.</text>
</comment>
<dbReference type="PANTHER" id="PTHR34383:SF3">
    <property type="entry name" value="POLYPHOSPHATE:AMP PHOSPHOTRANSFERASE"/>
    <property type="match status" value="1"/>
</dbReference>
<dbReference type="Pfam" id="PF03976">
    <property type="entry name" value="PPK2"/>
    <property type="match status" value="1"/>
</dbReference>
<proteinExistence type="inferred from homology"/>
<dbReference type="Gene3D" id="3.40.50.300">
    <property type="entry name" value="P-loop containing nucleotide triphosphate hydrolases"/>
    <property type="match status" value="1"/>
</dbReference>
<dbReference type="InterPro" id="IPR022300">
    <property type="entry name" value="PPK2-rel_1"/>
</dbReference>
<keyword evidence="3" id="KW-0418">Kinase</keyword>
<protein>
    <submittedName>
        <fullName evidence="5">Phosphate--nucleotide phosphotransferase</fullName>
    </submittedName>
</protein>
<keyword evidence="2 5" id="KW-0808">Transferase</keyword>
<organism evidence="5 6">
    <name type="scientific">Solimonas fluminis</name>
    <dbReference type="NCBI Taxonomy" id="2086571"/>
    <lineage>
        <taxon>Bacteria</taxon>
        <taxon>Pseudomonadati</taxon>
        <taxon>Pseudomonadota</taxon>
        <taxon>Gammaproteobacteria</taxon>
        <taxon>Nevskiales</taxon>
        <taxon>Nevskiaceae</taxon>
        <taxon>Solimonas</taxon>
    </lineage>
</organism>
<evidence type="ECO:0000259" key="4">
    <source>
        <dbReference type="Pfam" id="PF03976"/>
    </source>
</evidence>
<dbReference type="NCBIfam" id="TIGR03709">
    <property type="entry name" value="PPK2_rel_1"/>
    <property type="match status" value="1"/>
</dbReference>
<gene>
    <name evidence="5" type="ORF">C3942_04570</name>
</gene>
<dbReference type="EMBL" id="PSNW01000002">
    <property type="protein sequence ID" value="PPE74955.1"/>
    <property type="molecule type" value="Genomic_DNA"/>
</dbReference>
<dbReference type="GO" id="GO:0008976">
    <property type="term" value="F:polyphosphate kinase activity"/>
    <property type="evidence" value="ECO:0007669"/>
    <property type="project" value="InterPro"/>
</dbReference>
<dbReference type="PIRSF" id="PIRSF028756">
    <property type="entry name" value="PPK2_prd"/>
    <property type="match status" value="1"/>
</dbReference>
<feature type="domain" description="Polyphosphate kinase-2-related" evidence="4">
    <location>
        <begin position="37"/>
        <end position="270"/>
    </location>
</feature>
<comment type="caution">
    <text evidence="5">The sequence shown here is derived from an EMBL/GenBank/DDBJ whole genome shotgun (WGS) entry which is preliminary data.</text>
</comment>
<dbReference type="GO" id="GO:0006797">
    <property type="term" value="P:polyphosphate metabolic process"/>
    <property type="evidence" value="ECO:0007669"/>
    <property type="project" value="InterPro"/>
</dbReference>
<dbReference type="RefSeq" id="WP_104229182.1">
    <property type="nucleotide sequence ID" value="NZ_PSNW01000002.1"/>
</dbReference>
<reference evidence="5 6" key="1">
    <citation type="submission" date="2018-02" db="EMBL/GenBank/DDBJ databases">
        <title>Genome sequencing of Solimonas sp. HR-BB.</title>
        <authorList>
            <person name="Lee Y."/>
            <person name="Jeon C.O."/>
        </authorList>
    </citation>
    <scope>NUCLEOTIDE SEQUENCE [LARGE SCALE GENOMIC DNA]</scope>
    <source>
        <strain evidence="5 6">HR-BB</strain>
    </source>
</reference>